<feature type="transmembrane region" description="Helical" evidence="1">
    <location>
        <begin position="121"/>
        <end position="141"/>
    </location>
</feature>
<feature type="transmembrane region" description="Helical" evidence="1">
    <location>
        <begin position="645"/>
        <end position="672"/>
    </location>
</feature>
<feature type="transmembrane region" description="Helical" evidence="1">
    <location>
        <begin position="263"/>
        <end position="281"/>
    </location>
</feature>
<feature type="transmembrane region" description="Helical" evidence="1">
    <location>
        <begin position="97"/>
        <end position="115"/>
    </location>
</feature>
<accession>D3G1J4</accession>
<reference evidence="2 3" key="1">
    <citation type="journal article" date="2011" name="Environ. Microbiol.">
        <title>Genome of alkaliphilic Bacillus pseudofirmus OF4 reveals adaptations that support the ability to grow in an external pH range from 7.5 to 11.4.</title>
        <authorList>
            <person name="Janto B."/>
            <person name="Ahmed A."/>
            <person name="Ito M."/>
            <person name="Liu J."/>
            <person name="Hicks D.B."/>
            <person name="Pagni S."/>
            <person name="Fackelmayer O.J."/>
            <person name="Smith T.A."/>
            <person name="Earl J."/>
            <person name="Elbourne L.D."/>
            <person name="Hassan K."/>
            <person name="Paulsen I.T."/>
            <person name="Kolsto A.B."/>
            <person name="Tourasse N.J."/>
            <person name="Ehrlich G.D."/>
            <person name="Boissy R."/>
            <person name="Ivey D.M."/>
            <person name="Li G."/>
            <person name="Xue Y."/>
            <person name="Ma Y."/>
            <person name="Hu F.Z."/>
            <person name="Krulwich T.A."/>
        </authorList>
    </citation>
    <scope>NUCLEOTIDE SEQUENCE [LARGE SCALE GENOMIC DNA]</scope>
    <source>
        <strain evidence="3">ATCC BAA-2126 / JCM 17055 / OF4</strain>
    </source>
</reference>
<keyword evidence="3" id="KW-1185">Reference proteome</keyword>
<keyword evidence="1" id="KW-1133">Transmembrane helix</keyword>
<feature type="transmembrane region" description="Helical" evidence="1">
    <location>
        <begin position="301"/>
        <end position="320"/>
    </location>
</feature>
<name>D3G1J4_ALKPO</name>
<sequence>MILELIFATVVLGFLLNVLMYKILSKRFPKKKKELRPVDLLPSKKKGTQWFNKVTQKLYVSMMRIPILKNYVLKIRIRLEAINSYDEYSIRKETAKIVAAVLIIAISLILLMIIFSRSYVAVFWLTLGLIFLNGVFVDFFIHRLEDRMLRELQTFITALRHRFQHLKVVDEAMYEAAQVSSFEMKLQAERIYEVLISTEIKEKLSEYEDTAPNRFLKALAAISVMVMEQGDRKTDKGSVYLNGLAGISRELNFEVSRRTQLNWVLKGLSVLTVVPVFFAIPIKTWATTYFPVMIDFYQNRIGLFLEIIVYVTLVICYLLIRKMREIQESKYTVGVKRNPLVKRVYEVRFIKKFVDLFVPSYHEKQYYKQTILLKEANSPLKVEWLTLQRLSLVVSAFLIFIGFILYSNHVKTNNILFSPTSLNAFGLMDEQQLGEALELTAYDREMIDHLKEVRITDRQDVIETVSEDLGIDPGDSLAIVTGNRIHNKILNLENTYLKWWELVVGAALAYVAYYIPIGLLHFQRFFRKREMEEEVHQFNTIISVLSKFDRITVYEIVEWMERFSVMFKDPLRRTILTYDSGPEEALSQLKKDVSFPAFTRTVDRLVLAVNRISIEEAFEDLDIEQQFHTEQRDHYNKRMIENKKLWGNMIGLTPIIVLVIFYLVVPLIWVSIQNLNQTIFNLTS</sequence>
<organism evidence="2 3">
    <name type="scientific">Alkalihalophilus pseudofirmus (strain ATCC BAA-2126 / JCM 17055 / OF4)</name>
    <name type="common">Bacillus pseudofirmus</name>
    <dbReference type="NCBI Taxonomy" id="398511"/>
    <lineage>
        <taxon>Bacteria</taxon>
        <taxon>Bacillati</taxon>
        <taxon>Bacillota</taxon>
        <taxon>Bacilli</taxon>
        <taxon>Bacillales</taxon>
        <taxon>Bacillaceae</taxon>
        <taxon>Alkalihalophilus</taxon>
    </lineage>
</organism>
<protein>
    <submittedName>
        <fullName evidence="2">Membrane protein, putative transporter</fullName>
    </submittedName>
</protein>
<dbReference type="EMBL" id="CP001879">
    <property type="protein sequence ID" value="ADC52220.1"/>
    <property type="molecule type" value="Genomic_DNA"/>
</dbReference>
<keyword evidence="2" id="KW-0614">Plasmid</keyword>
<evidence type="ECO:0000256" key="1">
    <source>
        <dbReference type="SAM" id="Phobius"/>
    </source>
</evidence>
<dbReference type="HOGENOM" id="CLU_397311_0_0_9"/>
<dbReference type="eggNOG" id="ENOG502Z8SC">
    <property type="taxonomic scope" value="Bacteria"/>
</dbReference>
<dbReference type="KEGG" id="bpf:BpOF4_21124"/>
<feature type="transmembrane region" description="Helical" evidence="1">
    <location>
        <begin position="390"/>
        <end position="407"/>
    </location>
</feature>
<dbReference type="AlphaFoldDB" id="D3G1J4"/>
<dbReference type="Proteomes" id="UP000001544">
    <property type="component" value="Plasmid pBpOF4-01"/>
</dbReference>
<dbReference type="RefSeq" id="WP_012961129.1">
    <property type="nucleotide sequence ID" value="NC_013792.1"/>
</dbReference>
<geneLocation type="plasmid" evidence="2 3">
    <name>pBpOF4-01</name>
</geneLocation>
<evidence type="ECO:0000313" key="3">
    <source>
        <dbReference type="Proteomes" id="UP000001544"/>
    </source>
</evidence>
<feature type="transmembrane region" description="Helical" evidence="1">
    <location>
        <begin position="6"/>
        <end position="24"/>
    </location>
</feature>
<keyword evidence="1" id="KW-0472">Membrane</keyword>
<keyword evidence="1" id="KW-0812">Transmembrane</keyword>
<gene>
    <name evidence="2" type="ordered locus">BpOF4_21124</name>
</gene>
<evidence type="ECO:0000313" key="2">
    <source>
        <dbReference type="EMBL" id="ADC52220.1"/>
    </source>
</evidence>
<feature type="transmembrane region" description="Helical" evidence="1">
    <location>
        <begin position="499"/>
        <end position="522"/>
    </location>
</feature>
<proteinExistence type="predicted"/>